<dbReference type="AlphaFoldDB" id="E4XFJ2"/>
<evidence type="ECO:0000256" key="4">
    <source>
        <dbReference type="ARBA" id="ARBA00022574"/>
    </source>
</evidence>
<dbReference type="PROSITE" id="PS00678">
    <property type="entry name" value="WD_REPEATS_1"/>
    <property type="match status" value="1"/>
</dbReference>
<evidence type="ECO:0000256" key="8">
    <source>
        <dbReference type="ARBA" id="ARBA00022777"/>
    </source>
</evidence>
<evidence type="ECO:0000256" key="9">
    <source>
        <dbReference type="ARBA" id="ARBA00022840"/>
    </source>
</evidence>
<dbReference type="PANTHER" id="PTHR17583:SF0">
    <property type="entry name" value="PHOSPHOINOSITIDE 3-KINASE REGULATORY SUBUNIT 4"/>
    <property type="match status" value="1"/>
</dbReference>
<dbReference type="Pfam" id="PF00069">
    <property type="entry name" value="Pkinase"/>
    <property type="match status" value="1"/>
</dbReference>
<dbReference type="PANTHER" id="PTHR17583">
    <property type="entry name" value="PHOSPHOINOSITIDE 3-KINASE REGULATORY SUBUNIT 4"/>
    <property type="match status" value="1"/>
</dbReference>
<name>E4XFJ2_OIKDI</name>
<comment type="subcellular location">
    <subcellularLocation>
        <location evidence="1">Cytoplasmic vesicle</location>
        <location evidence="1">Autophagosome</location>
    </subcellularLocation>
</comment>
<dbReference type="InterPro" id="IPR019775">
    <property type="entry name" value="WD40_repeat_CS"/>
</dbReference>
<dbReference type="InterPro" id="IPR000719">
    <property type="entry name" value="Prot_kinase_dom"/>
</dbReference>
<gene>
    <name evidence="12" type="ORF">GSOID_T00010197001</name>
</gene>
<feature type="repeat" description="WD" evidence="10">
    <location>
        <begin position="1150"/>
        <end position="1183"/>
    </location>
</feature>
<dbReference type="FunCoup" id="E4XFJ2">
    <property type="interactions" value="466"/>
</dbReference>
<evidence type="ECO:0000256" key="10">
    <source>
        <dbReference type="PROSITE-ProRule" id="PRU00221"/>
    </source>
</evidence>
<dbReference type="InterPro" id="IPR055231">
    <property type="entry name" value="2AA_helical"/>
</dbReference>
<evidence type="ECO:0000313" key="12">
    <source>
        <dbReference type="EMBL" id="CBY24338.1"/>
    </source>
</evidence>
<keyword evidence="7" id="KW-0547">Nucleotide-binding</keyword>
<dbReference type="GO" id="GO:0071561">
    <property type="term" value="C:nucleus-vacuole junction"/>
    <property type="evidence" value="ECO:0007669"/>
    <property type="project" value="TreeGrafter"/>
</dbReference>
<dbReference type="SUPFAM" id="SSF50978">
    <property type="entry name" value="WD40 repeat-like"/>
    <property type="match status" value="1"/>
</dbReference>
<dbReference type="Gene3D" id="1.10.510.10">
    <property type="entry name" value="Transferase(Phosphotransferase) domain 1"/>
    <property type="match status" value="1"/>
</dbReference>
<dbReference type="GO" id="GO:0006623">
    <property type="term" value="P:protein targeting to vacuole"/>
    <property type="evidence" value="ECO:0007669"/>
    <property type="project" value="TreeGrafter"/>
</dbReference>
<keyword evidence="3" id="KW-0723">Serine/threonine-protein kinase</keyword>
<dbReference type="Pfam" id="PF00400">
    <property type="entry name" value="WD40"/>
    <property type="match status" value="3"/>
</dbReference>
<dbReference type="GO" id="GO:0004674">
    <property type="term" value="F:protein serine/threonine kinase activity"/>
    <property type="evidence" value="ECO:0007669"/>
    <property type="project" value="UniProtKB-KW"/>
</dbReference>
<evidence type="ECO:0000256" key="6">
    <source>
        <dbReference type="ARBA" id="ARBA00022737"/>
    </source>
</evidence>
<dbReference type="PROSITE" id="PS00108">
    <property type="entry name" value="PROTEIN_KINASE_ST"/>
    <property type="match status" value="1"/>
</dbReference>
<dbReference type="InterPro" id="IPR045162">
    <property type="entry name" value="Vps15-like"/>
</dbReference>
<dbReference type="PROSITE" id="PS50082">
    <property type="entry name" value="WD_REPEATS_2"/>
    <property type="match status" value="3"/>
</dbReference>
<keyword evidence="13" id="KW-1185">Reference proteome</keyword>
<evidence type="ECO:0000256" key="5">
    <source>
        <dbReference type="ARBA" id="ARBA00022679"/>
    </source>
</evidence>
<dbReference type="Gene3D" id="1.25.10.10">
    <property type="entry name" value="Leucine-rich Repeat Variant"/>
    <property type="match status" value="1"/>
</dbReference>
<dbReference type="InterPro" id="IPR015943">
    <property type="entry name" value="WD40/YVTN_repeat-like_dom_sf"/>
</dbReference>
<evidence type="ECO:0000256" key="7">
    <source>
        <dbReference type="ARBA" id="ARBA00022741"/>
    </source>
</evidence>
<keyword evidence="8" id="KW-0418">Kinase</keyword>
<dbReference type="PROSITE" id="PS50294">
    <property type="entry name" value="WD_REPEATS_REGION"/>
    <property type="match status" value="2"/>
</dbReference>
<keyword evidence="6" id="KW-0677">Repeat</keyword>
<keyword evidence="4 10" id="KW-0853">WD repeat</keyword>
<dbReference type="SMART" id="SM00220">
    <property type="entry name" value="S_TKc"/>
    <property type="match status" value="1"/>
</dbReference>
<dbReference type="GO" id="GO:0005776">
    <property type="term" value="C:autophagosome"/>
    <property type="evidence" value="ECO:0007669"/>
    <property type="project" value="UniProtKB-SubCell"/>
</dbReference>
<feature type="domain" description="Protein kinase" evidence="11">
    <location>
        <begin position="32"/>
        <end position="296"/>
    </location>
</feature>
<accession>E4XFJ2</accession>
<feature type="repeat" description="WD" evidence="10">
    <location>
        <begin position="891"/>
        <end position="925"/>
    </location>
</feature>
<dbReference type="GO" id="GO:0005770">
    <property type="term" value="C:late endosome"/>
    <property type="evidence" value="ECO:0007669"/>
    <property type="project" value="TreeGrafter"/>
</dbReference>
<dbReference type="InterPro" id="IPR001680">
    <property type="entry name" value="WD40_rpt"/>
</dbReference>
<dbReference type="InParanoid" id="E4XFJ2"/>
<sequence>MGNQLTGLSSSQTQPIEHYLQHYLPNVIWSKCSIKSHMGSTRFMKVAKLEHEVESEIVVKIFVAPEKQDVDLEKYGDKIREVTNKLDDLTNCAPWALVVSTEHVGFLIRQHMSRSLYDRLSMRPFLTIEEKSWITYQLISALEDIHSRDVVHGDLKCENVLLTQDDWLVLADFANFKPCNLLVDNPADFTYFFDTSRRRAACIAPERFLTKENATTEKDIISPKMDIFSAGCIIAEIFQDGKDPLFSYADLLAFVEGKAPNLSNIPDGYREMIQSMIKRCPNDRPTAMDLLYSDIFPASFQGFLFQKMSAYKDRDKHRLKGTRGDDVIRRLKTDIKDFLSKLSRETLVIPLNLILSAIRSCDFHQSWFDGFDILVQMSTKLDPTIVLERIMPTLLKFTRENDSRLRAASLTALHEIILHLDITGLSEQVCEQNAEYLLKVKNFNEQVLIIIQDLKDLANDDMFHVKRVYAKYIGTLGSFCYLLSKRCADDHVSEAVRSVINDCVTNVMTDDSAEINREFLHSSVIKLAEVLGATNIGDTILKHMITFLNKNHSWMLRAEMYNSLPKVLKSIGLSGDLVDVLRGPIQEGLTDSEDPVILAALKCFTCLVEASLMSKSLTLDVARRVTPFLLHPNSAIMLTAARFFVTLGQKMNTAEKMVKLIPVVSKFMKKKNHAALNSLQTFLTFLRPPLSRLLYEQIISSTFTRELIKLLRDYPHHELEELEDLVNSEALDEFLRDTSNSSSSWEITQKRRTPMKITSGTIFLDEVEGERQRRPSRSMGSVNIRNVAPLKYEASKNEKDRNFLDKKILWATSYFEHNLPNKKELEKKGTKTIERYSNSRIALREIVYEKRKEIRDQCAEDLMDVSEEKFDGFDGSSNDQWLPQGRLVGHIQEHKGSINEITVNPKCSFMCSAGNDGFVKTWSIDQFWNYSNPSEALKSKNQWRPDSEMAIKRVQFCDNSKIAIVAQKENPDSLSTGCICYSDIEMFKTPLWNKVIDAKYGIVTDLCTTQYDQGQILASTSAGHILALDPRSKHTVSQSYELEHDVRLGGITSICSNQRQQWLAAATARGSVVVWDLRYQLRIINFQAFERKIQKILPVPGTQCEVAISIDMNNDVGIWSLSSGFRQKAFWSAKGVPPLSSTPHNGYSSTSMVFSPSGGVLFTGGSDMRIRGWNLAEAKKSRMIVNSASSQSEGHRYDVTYSERKLEGIELIEENRDNIVQVALEESDWGLMGPPPGHWDVVSSLQYISKSQNGDKLLASASRDGCIKLWK</sequence>
<dbReference type="EC" id="2.7.11.1" evidence="2"/>
<dbReference type="GO" id="GO:0034271">
    <property type="term" value="C:phosphatidylinositol 3-kinase complex, class III, type I"/>
    <property type="evidence" value="ECO:0007669"/>
    <property type="project" value="TreeGrafter"/>
</dbReference>
<dbReference type="GO" id="GO:0045324">
    <property type="term" value="P:late endosome to vacuole transport"/>
    <property type="evidence" value="ECO:0007669"/>
    <property type="project" value="InterPro"/>
</dbReference>
<evidence type="ECO:0000256" key="2">
    <source>
        <dbReference type="ARBA" id="ARBA00012513"/>
    </source>
</evidence>
<evidence type="ECO:0000259" key="11">
    <source>
        <dbReference type="PROSITE" id="PS50011"/>
    </source>
</evidence>
<dbReference type="Gene3D" id="2.130.10.10">
    <property type="entry name" value="YVTN repeat-like/Quinoprotein amine dehydrogenase"/>
    <property type="match status" value="2"/>
</dbReference>
<organism evidence="12 13">
    <name type="scientific">Oikopleura dioica</name>
    <name type="common">Tunicate</name>
    <dbReference type="NCBI Taxonomy" id="34765"/>
    <lineage>
        <taxon>Eukaryota</taxon>
        <taxon>Metazoa</taxon>
        <taxon>Chordata</taxon>
        <taxon>Tunicata</taxon>
        <taxon>Appendicularia</taxon>
        <taxon>Copelata</taxon>
        <taxon>Oikopleuridae</taxon>
        <taxon>Oikopleura</taxon>
    </lineage>
</organism>
<dbReference type="SUPFAM" id="SSF56112">
    <property type="entry name" value="Protein kinase-like (PK-like)"/>
    <property type="match status" value="1"/>
</dbReference>
<evidence type="ECO:0000256" key="1">
    <source>
        <dbReference type="ARBA" id="ARBA00004419"/>
    </source>
</evidence>
<dbReference type="InterPro" id="IPR016024">
    <property type="entry name" value="ARM-type_fold"/>
</dbReference>
<dbReference type="SMART" id="SM00320">
    <property type="entry name" value="WD40"/>
    <property type="match status" value="4"/>
</dbReference>
<dbReference type="InterPro" id="IPR036322">
    <property type="entry name" value="WD40_repeat_dom_sf"/>
</dbReference>
<dbReference type="Proteomes" id="UP000001307">
    <property type="component" value="Unassembled WGS sequence"/>
</dbReference>
<keyword evidence="9" id="KW-0067">ATP-binding</keyword>
<dbReference type="InterPro" id="IPR008271">
    <property type="entry name" value="Ser/Thr_kinase_AS"/>
</dbReference>
<keyword evidence="5" id="KW-0808">Transferase</keyword>
<dbReference type="GO" id="GO:0016236">
    <property type="term" value="P:macroautophagy"/>
    <property type="evidence" value="ECO:0007669"/>
    <property type="project" value="InterPro"/>
</dbReference>
<dbReference type="EMBL" id="FN653045">
    <property type="protein sequence ID" value="CBY24338.1"/>
    <property type="molecule type" value="Genomic_DNA"/>
</dbReference>
<dbReference type="OrthoDB" id="242910at2759"/>
<dbReference type="SUPFAM" id="SSF48371">
    <property type="entry name" value="ARM repeat"/>
    <property type="match status" value="1"/>
</dbReference>
<proteinExistence type="predicted"/>
<dbReference type="InterPro" id="IPR011989">
    <property type="entry name" value="ARM-like"/>
</dbReference>
<dbReference type="GO" id="GO:0034272">
    <property type="term" value="C:phosphatidylinositol 3-kinase complex, class III, type II"/>
    <property type="evidence" value="ECO:0007669"/>
    <property type="project" value="TreeGrafter"/>
</dbReference>
<dbReference type="InterPro" id="IPR011009">
    <property type="entry name" value="Kinase-like_dom_sf"/>
</dbReference>
<evidence type="ECO:0000256" key="3">
    <source>
        <dbReference type="ARBA" id="ARBA00022527"/>
    </source>
</evidence>
<reference evidence="12 13" key="1">
    <citation type="journal article" date="2010" name="Science">
        <title>Plasticity of animal genome architecture unmasked by rapid evolution of a pelagic tunicate.</title>
        <authorList>
            <person name="Denoeud F."/>
            <person name="Henriet S."/>
            <person name="Mungpakdee S."/>
            <person name="Aury J.M."/>
            <person name="Da Silva C."/>
            <person name="Brinkmann H."/>
            <person name="Mikhaleva J."/>
            <person name="Olsen L.C."/>
            <person name="Jubin C."/>
            <person name="Canestro C."/>
            <person name="Bouquet J.M."/>
            <person name="Danks G."/>
            <person name="Poulain J."/>
            <person name="Campsteijn C."/>
            <person name="Adamski M."/>
            <person name="Cross I."/>
            <person name="Yadetie F."/>
            <person name="Muffato M."/>
            <person name="Louis A."/>
            <person name="Butcher S."/>
            <person name="Tsagkogeorga G."/>
            <person name="Konrad A."/>
            <person name="Singh S."/>
            <person name="Jensen M.F."/>
            <person name="Cong E.H."/>
            <person name="Eikeseth-Otteraa H."/>
            <person name="Noel B."/>
            <person name="Anthouard V."/>
            <person name="Porcel B.M."/>
            <person name="Kachouri-Lafond R."/>
            <person name="Nishino A."/>
            <person name="Ugolini M."/>
            <person name="Chourrout P."/>
            <person name="Nishida H."/>
            <person name="Aasland R."/>
            <person name="Huzurbazar S."/>
            <person name="Westhof E."/>
            <person name="Delsuc F."/>
            <person name="Lehrach H."/>
            <person name="Reinhardt R."/>
            <person name="Weissenbach J."/>
            <person name="Roy S.W."/>
            <person name="Artiguenave F."/>
            <person name="Postlethwait J.H."/>
            <person name="Manak J.R."/>
            <person name="Thompson E.M."/>
            <person name="Jaillon O."/>
            <person name="Du Pasquier L."/>
            <person name="Boudinot P."/>
            <person name="Liberles D.A."/>
            <person name="Volff J.N."/>
            <person name="Philippe H."/>
            <person name="Lenhard B."/>
            <person name="Roest Crollius H."/>
            <person name="Wincker P."/>
            <person name="Chourrout D."/>
        </authorList>
    </citation>
    <scope>NUCLEOTIDE SEQUENCE [LARGE SCALE GENOMIC DNA]</scope>
</reference>
<evidence type="ECO:0000313" key="13">
    <source>
        <dbReference type="Proteomes" id="UP000001307"/>
    </source>
</evidence>
<dbReference type="GO" id="GO:0005524">
    <property type="term" value="F:ATP binding"/>
    <property type="evidence" value="ECO:0007669"/>
    <property type="project" value="UniProtKB-KW"/>
</dbReference>
<dbReference type="PROSITE" id="PS50011">
    <property type="entry name" value="PROTEIN_KINASE_DOM"/>
    <property type="match status" value="1"/>
</dbReference>
<protein>
    <recommendedName>
        <fullName evidence="2">non-specific serine/threonine protein kinase</fullName>
        <ecNumber evidence="2">2.7.11.1</ecNumber>
    </recommendedName>
</protein>
<dbReference type="Pfam" id="PF22956">
    <property type="entry name" value="VPS15-like_hel"/>
    <property type="match status" value="1"/>
</dbReference>
<feature type="repeat" description="WD" evidence="10">
    <location>
        <begin position="1235"/>
        <end position="1271"/>
    </location>
</feature>